<dbReference type="PROSITE" id="PS51257">
    <property type="entry name" value="PROKAR_LIPOPROTEIN"/>
    <property type="match status" value="1"/>
</dbReference>
<name>A0ABX0XHG9_9BACT</name>
<keyword evidence="2" id="KW-1185">Reference proteome</keyword>
<dbReference type="Proteomes" id="UP000770785">
    <property type="component" value="Unassembled WGS sequence"/>
</dbReference>
<comment type="caution">
    <text evidence="1">The sequence shown here is derived from an EMBL/GenBank/DDBJ whole genome shotgun (WGS) entry which is preliminary data.</text>
</comment>
<proteinExistence type="predicted"/>
<sequence>MPLVSKKNAANTAGTTSCPPTIKVDPTVHFPAVFAVKSVLTLYAFYRKNGLITSSQSFSLNLIDGSLRTCER</sequence>
<dbReference type="RefSeq" id="WP_168040123.1">
    <property type="nucleotide sequence ID" value="NZ_JAATJH010000010.1"/>
</dbReference>
<reference evidence="1 2" key="1">
    <citation type="submission" date="2020-03" db="EMBL/GenBank/DDBJ databases">
        <title>Genomic Encyclopedia of Type Strains, Phase IV (KMG-IV): sequencing the most valuable type-strain genomes for metagenomic binning, comparative biology and taxonomic classification.</title>
        <authorList>
            <person name="Goeker M."/>
        </authorList>
    </citation>
    <scope>NUCLEOTIDE SEQUENCE [LARGE SCALE GENOMIC DNA]</scope>
    <source>
        <strain evidence="1 2">DSM 105096</strain>
    </source>
</reference>
<protein>
    <submittedName>
        <fullName evidence="1">Uncharacterized protein</fullName>
    </submittedName>
</protein>
<dbReference type="EMBL" id="JAATJH010000010">
    <property type="protein sequence ID" value="NJC28274.1"/>
    <property type="molecule type" value="Genomic_DNA"/>
</dbReference>
<accession>A0ABX0XHG9</accession>
<organism evidence="1 2">
    <name type="scientific">Neolewinella antarctica</name>
    <dbReference type="NCBI Taxonomy" id="442734"/>
    <lineage>
        <taxon>Bacteria</taxon>
        <taxon>Pseudomonadati</taxon>
        <taxon>Bacteroidota</taxon>
        <taxon>Saprospiria</taxon>
        <taxon>Saprospirales</taxon>
        <taxon>Lewinellaceae</taxon>
        <taxon>Neolewinella</taxon>
    </lineage>
</organism>
<gene>
    <name evidence="1" type="ORF">GGR27_003797</name>
</gene>
<evidence type="ECO:0000313" key="2">
    <source>
        <dbReference type="Proteomes" id="UP000770785"/>
    </source>
</evidence>
<evidence type="ECO:0000313" key="1">
    <source>
        <dbReference type="EMBL" id="NJC28274.1"/>
    </source>
</evidence>